<proteinExistence type="predicted"/>
<keyword evidence="7" id="KW-1185">Reference proteome</keyword>
<dbReference type="InterPro" id="IPR008969">
    <property type="entry name" value="CarboxyPept-like_regulatory"/>
</dbReference>
<protein>
    <submittedName>
        <fullName evidence="6">Cna B-type protein</fullName>
    </submittedName>
</protein>
<dbReference type="eggNOG" id="COG4771">
    <property type="taxonomic scope" value="Bacteria"/>
</dbReference>
<dbReference type="HOGENOM" id="CLU_006298_0_0_0"/>
<feature type="domain" description="TonB-dependent transporter Oar-like beta-barrel" evidence="5">
    <location>
        <begin position="308"/>
        <end position="548"/>
    </location>
</feature>
<dbReference type="Pfam" id="PF25183">
    <property type="entry name" value="OMP_b-brl_4"/>
    <property type="match status" value="2"/>
</dbReference>
<reference evidence="6 7" key="1">
    <citation type="journal article" date="2012" name="Stand. Genomic Sci.">
        <title>Complete genome sequence of Terriglobus saanensis type strain SP1PR4(T), an Acidobacteria from tundra soil.</title>
        <authorList>
            <person name="Rawat S.R."/>
            <person name="Mannisto M.K."/>
            <person name="Starovoytov V."/>
            <person name="Goodwin L."/>
            <person name="Nolan M."/>
            <person name="Hauser L."/>
            <person name="Land M."/>
            <person name="Davenport K.W."/>
            <person name="Woyke T."/>
            <person name="Haggblom M.M."/>
        </authorList>
    </citation>
    <scope>NUCLEOTIDE SEQUENCE</scope>
    <source>
        <strain evidence="7">ATCC BAA-1853 / DSM 23119 / SP1PR4</strain>
    </source>
</reference>
<dbReference type="InterPro" id="IPR036942">
    <property type="entry name" value="Beta-barrel_TonB_sf"/>
</dbReference>
<dbReference type="Gene3D" id="2.40.170.20">
    <property type="entry name" value="TonB-dependent receptor, beta-barrel domain"/>
    <property type="match status" value="1"/>
</dbReference>
<gene>
    <name evidence="6" type="ordered locus">AciPR4_1044</name>
</gene>
<keyword evidence="3" id="KW-0998">Cell outer membrane</keyword>
<evidence type="ECO:0000256" key="1">
    <source>
        <dbReference type="ARBA" id="ARBA00004442"/>
    </source>
</evidence>
<evidence type="ECO:0000313" key="7">
    <source>
        <dbReference type="Proteomes" id="UP000006844"/>
    </source>
</evidence>
<evidence type="ECO:0000313" key="6">
    <source>
        <dbReference type="EMBL" id="ADV81875.1"/>
    </source>
</evidence>
<dbReference type="RefSeq" id="WP_013567608.1">
    <property type="nucleotide sequence ID" value="NC_014963.1"/>
</dbReference>
<keyword evidence="2" id="KW-0472">Membrane</keyword>
<feature type="domain" description="TonB-dependent transporter Oar-like beta-barrel" evidence="5">
    <location>
        <begin position="550"/>
        <end position="869"/>
    </location>
</feature>
<dbReference type="STRING" id="401053.AciPR4_1044"/>
<dbReference type="SUPFAM" id="SSF56935">
    <property type="entry name" value="Porins"/>
    <property type="match status" value="1"/>
</dbReference>
<evidence type="ECO:0000259" key="5">
    <source>
        <dbReference type="Pfam" id="PF25183"/>
    </source>
</evidence>
<dbReference type="Pfam" id="PF13620">
    <property type="entry name" value="CarboxypepD_reg"/>
    <property type="match status" value="1"/>
</dbReference>
<dbReference type="SUPFAM" id="SSF49464">
    <property type="entry name" value="Carboxypeptidase regulatory domain-like"/>
    <property type="match status" value="1"/>
</dbReference>
<name>E8UWY8_TERSS</name>
<dbReference type="GO" id="GO:0009279">
    <property type="term" value="C:cell outer membrane"/>
    <property type="evidence" value="ECO:0007669"/>
    <property type="project" value="UniProtKB-SubCell"/>
</dbReference>
<dbReference type="AlphaFoldDB" id="E8UWY8"/>
<comment type="subcellular location">
    <subcellularLocation>
        <location evidence="1">Cell outer membrane</location>
    </subcellularLocation>
</comment>
<dbReference type="Gene3D" id="2.60.40.1120">
    <property type="entry name" value="Carboxypeptidase-like, regulatory domain"/>
    <property type="match status" value="1"/>
</dbReference>
<dbReference type="InterPro" id="IPR057601">
    <property type="entry name" value="Oar-like_b-barrel"/>
</dbReference>
<evidence type="ECO:0000256" key="3">
    <source>
        <dbReference type="ARBA" id="ARBA00023237"/>
    </source>
</evidence>
<organism evidence="6 7">
    <name type="scientific">Terriglobus saanensis (strain ATCC BAA-1853 / DSM 23119 / SP1PR4)</name>
    <dbReference type="NCBI Taxonomy" id="401053"/>
    <lineage>
        <taxon>Bacteria</taxon>
        <taxon>Pseudomonadati</taxon>
        <taxon>Acidobacteriota</taxon>
        <taxon>Terriglobia</taxon>
        <taxon>Terriglobales</taxon>
        <taxon>Acidobacteriaceae</taxon>
        <taxon>Terriglobus</taxon>
    </lineage>
</organism>
<evidence type="ECO:0000256" key="2">
    <source>
        <dbReference type="ARBA" id="ARBA00023136"/>
    </source>
</evidence>
<feature type="region of interest" description="Disordered" evidence="4">
    <location>
        <begin position="868"/>
        <end position="896"/>
    </location>
</feature>
<dbReference type="EMBL" id="CP002467">
    <property type="protein sequence ID" value="ADV81875.1"/>
    <property type="molecule type" value="Genomic_DNA"/>
</dbReference>
<dbReference type="KEGG" id="tsa:AciPR4_1044"/>
<sequence length="953" mass="103453">MSNGYRTKPILYEVVVLNRHRITMFLCALLSAWLPGCLWPETLEPPVANALSGNVVDPSTARVAGALVLLTGDATKEATTDASGHFSFSLSPGKYHLVIGASGFQTVELDELVSDKPLPVLTVPLPIATESEVVSVNAADGASTSADTNATALVFKKEQLDMLSDNDATLQQQLLALAGGDGEHPPQVYIDGFTGGRFPPKSSIREIRINQNPYSAQYDDLGFGRVEVFTKPGSDKWHGSFQTQGNDRSFNSRNPFAGVQPEYHTLYLDGNVSGPLNKKTSLFLGGTYNDLQNNTVINAFTLDSNLAQTSFSQAVPDPQTSKTFSARLDRQLTTNNTFLARYEYNQVLATNGGVGQLVLASEGYNNSTTTQTLQLGNTQVIGAHLISETRFQYIRTRLQQNAIDSTASIVVQGAFSGGGSPTQNQSDNQDRYEFQQYVSWTHGKHFLRGGARYRLLRDANVSSANYNGQFTFPDLDTYQKTLQGIANGLTPAQIRANGGGASQFSLTAGQPTATILTGNVGIYAEDEWQLRKDFTVDLGFRFESQSAIPDHVDPAPRIGFAWAVHQGDKHPAWMTIRGGYGIFYDRFQPTNLLTANRQNGISQTSYFVQSPDFYPTIPAPSSLTGVPPTIYRLASNLRVPYALIAGISAERNFGKIGTVSAMYLNIHGVHENLSRNVNAPLPGTYDPAVPTSGVRPLGGSQNIYQFSTDGVSRGNLLIVRAQLNPAKWVNVWAFYLNQHANSDFGIGSTFVSNSYNVGADYSRAPWNITNRFFGGGSFKLPYGFSIETFLIARGGRNFNITTGADNNGDTIYNDRPAFATDLTRSSVVHTSLGNFDTDPLPSQTIVPRNYGNGPSYISLQLSISKGFKFGPRPPAPPPDPAAKKGTPPPGKPDPPFEFGFSAEAQNIFNRVNAGVPIGIVTSSLFGKSNSLEGGFFDNSAANRTINLRTYFRF</sequence>
<dbReference type="eggNOG" id="COG3401">
    <property type="taxonomic scope" value="Bacteria"/>
</dbReference>
<dbReference type="Proteomes" id="UP000006844">
    <property type="component" value="Chromosome"/>
</dbReference>
<evidence type="ECO:0000256" key="4">
    <source>
        <dbReference type="SAM" id="MobiDB-lite"/>
    </source>
</evidence>
<feature type="compositionally biased region" description="Pro residues" evidence="4">
    <location>
        <begin position="871"/>
        <end position="895"/>
    </location>
</feature>
<accession>E8UWY8</accession>